<proteinExistence type="predicted"/>
<dbReference type="Pfam" id="PF00668">
    <property type="entry name" value="Condensation"/>
    <property type="match status" value="1"/>
</dbReference>
<keyword evidence="3" id="KW-1185">Reference proteome</keyword>
<dbReference type="EMBL" id="BAAALS010000023">
    <property type="protein sequence ID" value="GAA1766844.1"/>
    <property type="molecule type" value="Genomic_DNA"/>
</dbReference>
<dbReference type="Gene3D" id="3.30.559.30">
    <property type="entry name" value="Nonribosomal peptide synthetase, condensation domain"/>
    <property type="match status" value="1"/>
</dbReference>
<dbReference type="Gene3D" id="3.30.559.10">
    <property type="entry name" value="Chloramphenicol acetyltransferase-like domain"/>
    <property type="match status" value="1"/>
</dbReference>
<dbReference type="InterPro" id="IPR001242">
    <property type="entry name" value="Condensation_dom"/>
</dbReference>
<evidence type="ECO:0000313" key="3">
    <source>
        <dbReference type="Proteomes" id="UP001500655"/>
    </source>
</evidence>
<reference evidence="3" key="1">
    <citation type="journal article" date="2019" name="Int. J. Syst. Evol. Microbiol.">
        <title>The Global Catalogue of Microorganisms (GCM) 10K type strain sequencing project: providing services to taxonomists for standard genome sequencing and annotation.</title>
        <authorList>
            <consortium name="The Broad Institute Genomics Platform"/>
            <consortium name="The Broad Institute Genome Sequencing Center for Infectious Disease"/>
            <person name="Wu L."/>
            <person name="Ma J."/>
        </authorList>
    </citation>
    <scope>NUCLEOTIDE SEQUENCE [LARGE SCALE GENOMIC DNA]</scope>
    <source>
        <strain evidence="3">JCM 13249</strain>
    </source>
</reference>
<comment type="caution">
    <text evidence="2">The sequence shown here is derived from an EMBL/GenBank/DDBJ whole genome shotgun (WGS) entry which is preliminary data.</text>
</comment>
<feature type="domain" description="Condensation" evidence="1">
    <location>
        <begin position="14"/>
        <end position="424"/>
    </location>
</feature>
<dbReference type="RefSeq" id="WP_344084771.1">
    <property type="nucleotide sequence ID" value="NZ_BAAALS010000023.1"/>
</dbReference>
<dbReference type="PANTHER" id="PTHR45527">
    <property type="entry name" value="NONRIBOSOMAL PEPTIDE SYNTHETASE"/>
    <property type="match status" value="1"/>
</dbReference>
<gene>
    <name evidence="2" type="ORF">GCM10009681_42430</name>
</gene>
<accession>A0ABP4X3A6</accession>
<evidence type="ECO:0000313" key="2">
    <source>
        <dbReference type="EMBL" id="GAA1766844.1"/>
    </source>
</evidence>
<dbReference type="Proteomes" id="UP001500655">
    <property type="component" value="Unassembled WGS sequence"/>
</dbReference>
<protein>
    <recommendedName>
        <fullName evidence="1">Condensation domain-containing protein</fullName>
    </recommendedName>
</protein>
<organism evidence="2 3">
    <name type="scientific">Luedemannella helvata</name>
    <dbReference type="NCBI Taxonomy" id="349315"/>
    <lineage>
        <taxon>Bacteria</taxon>
        <taxon>Bacillati</taxon>
        <taxon>Actinomycetota</taxon>
        <taxon>Actinomycetes</taxon>
        <taxon>Micromonosporales</taxon>
        <taxon>Micromonosporaceae</taxon>
        <taxon>Luedemannella</taxon>
    </lineage>
</organism>
<dbReference type="SUPFAM" id="SSF52777">
    <property type="entry name" value="CoA-dependent acyltransferases"/>
    <property type="match status" value="2"/>
</dbReference>
<dbReference type="InterPro" id="IPR023213">
    <property type="entry name" value="CAT-like_dom_sf"/>
</dbReference>
<name>A0ABP4X3A6_9ACTN</name>
<sequence length="436" mass="47192">MSTPVHVERATIGQRLLWFLDHYRGGGRITCPLICRIHGPLDPARLGAAIDHLVARHEALRTTFRGRGPDLEQVIHPPAPVPLARLDIDAAAAAGALAAYLREPLDTSRSPLGAMLWRTGADEHLLCLNIHHLVADSWSCGVLFRELTTLLHDGAGGGDPLEPAGWQFRQFATAQRELLADGGPSRHLAYWRRQLDGMRLLDIPPPPAAGPARGATAMVEAPLPGDVVRMLSALARAHQTTLFAVLLALYVARLHQLTGQRDLAVASMLANRSRPETRNTVGFLANMVVLRVRLPVQPSLVDAVRKTRAVVLDAIRFQELPYQVVPQAATRTGAGRVEDAVFQLMPEPIQQRAEHRGLTLEGVVPEVASRFDLELAIVPRDDGLRAILFHRPDRFPADWAADLVGGYARLAAAAAAAPHAPLGRLGQPTGSSGRSA</sequence>
<dbReference type="PANTHER" id="PTHR45527:SF1">
    <property type="entry name" value="FATTY ACID SYNTHASE"/>
    <property type="match status" value="1"/>
</dbReference>
<evidence type="ECO:0000259" key="1">
    <source>
        <dbReference type="Pfam" id="PF00668"/>
    </source>
</evidence>